<dbReference type="GO" id="GO:0035556">
    <property type="term" value="P:intracellular signal transduction"/>
    <property type="evidence" value="ECO:0000318"/>
    <property type="project" value="GO_Central"/>
</dbReference>
<dbReference type="STRING" id="3055.A0A2K3DA31"/>
<dbReference type="RefSeq" id="XP_042920095.1">
    <property type="nucleotide sequence ID" value="XM_043066698.1"/>
</dbReference>
<feature type="compositionally biased region" description="Polar residues" evidence="7">
    <location>
        <begin position="227"/>
        <end position="247"/>
    </location>
</feature>
<dbReference type="SMART" id="SM00220">
    <property type="entry name" value="S_TKc"/>
    <property type="match status" value="1"/>
</dbReference>
<feature type="binding site" evidence="6">
    <location>
        <begin position="426"/>
        <end position="428"/>
    </location>
    <ligand>
        <name>ATP</name>
        <dbReference type="ChEBI" id="CHEBI:30616"/>
    </ligand>
</feature>
<keyword evidence="10" id="KW-1185">Reference proteome</keyword>
<feature type="compositionally biased region" description="Gly residues" evidence="7">
    <location>
        <begin position="1041"/>
        <end position="1063"/>
    </location>
</feature>
<feature type="region of interest" description="Disordered" evidence="7">
    <location>
        <begin position="551"/>
        <end position="623"/>
    </location>
</feature>
<evidence type="ECO:0000256" key="6">
    <source>
        <dbReference type="PIRSR" id="PIRSR630616-2"/>
    </source>
</evidence>
<dbReference type="EMBL" id="CM008971">
    <property type="protein sequence ID" value="PNW77390.1"/>
    <property type="molecule type" value="Genomic_DNA"/>
</dbReference>
<dbReference type="GO" id="GO:0005737">
    <property type="term" value="C:cytoplasm"/>
    <property type="evidence" value="ECO:0000318"/>
    <property type="project" value="GO_Central"/>
</dbReference>
<evidence type="ECO:0000313" key="10">
    <source>
        <dbReference type="Proteomes" id="UP000006906"/>
    </source>
</evidence>
<feature type="domain" description="Protein kinase" evidence="8">
    <location>
        <begin position="349"/>
        <end position="722"/>
    </location>
</feature>
<dbReference type="Pfam" id="PF00069">
    <property type="entry name" value="Pkinase"/>
    <property type="match status" value="2"/>
</dbReference>
<feature type="compositionally biased region" description="Low complexity" evidence="7">
    <location>
        <begin position="573"/>
        <end position="585"/>
    </location>
</feature>
<feature type="compositionally biased region" description="Low complexity" evidence="7">
    <location>
        <begin position="986"/>
        <end position="1015"/>
    </location>
</feature>
<dbReference type="SUPFAM" id="SSF56112">
    <property type="entry name" value="Protein kinase-like (PK-like)"/>
    <property type="match status" value="2"/>
</dbReference>
<feature type="compositionally biased region" description="Polar residues" evidence="7">
    <location>
        <begin position="551"/>
        <end position="568"/>
    </location>
</feature>
<feature type="compositionally biased region" description="Low complexity" evidence="7">
    <location>
        <begin position="1325"/>
        <end position="1334"/>
    </location>
</feature>
<feature type="region of interest" description="Disordered" evidence="7">
    <location>
        <begin position="221"/>
        <end position="253"/>
    </location>
</feature>
<name>A0A2K3DA31_CHLRE</name>
<dbReference type="KEGG" id="cre:CHLRE_10g434500v5"/>
<feature type="compositionally biased region" description="Low complexity" evidence="7">
    <location>
        <begin position="147"/>
        <end position="159"/>
    </location>
</feature>
<sequence>MEVQAAAEEGAGERTSHQVSAALDAPGPSGRPGSAQRLSSEHLREGATLRSSRNGTELLPATDDLIAQDDGDGQISLRPRPPALAVSGFGVVSERVKTRRTSIAGFLGFGSQSTAKGPPGELSPSRDPTAQGLSSAGQPSPGRARHSSFLQSFGQSFGLGPHGAPSDAAESGPPSVADGGPATEGEGGRPSTVGGISTGRRRRASMLDIFRPSHLLDTAQSVGVPGLNTTDSVEPSAGSGLQRSKSSMGRKTRRASVMDFFRNSATGFRSSGTGLTDAEGAGSVKSGNRSFKEQGGASRGRRRSVIDILGHTSKRVFAKLVHQDLSEDEKSEEEVDEGPLWFTSLSDFKPLTFKYLTGRYSSAYFACAIKTGEHYILKQFEKDKMDLPDERGVRRALAFAQMLEHPHLVRCCGTWEDEKALYIVEEYATKGDLLQDSMSHPEKYTELFMATKVVKPLLEVLVYLHNINVVHRAIFPEYVMFGREDVLKLGHFTSAVDQRLDPPNERIHFLDYMAPEMLAVQDEPRGIAPSPRTGIRHDGAHAHQNKQVRMQGFSNDGSSRGGTQTQLNIPLASGNNSSPINSNGGTRRNMFSNAAADPPWFSSPASNDAAVPPGPERSGMSRSSLMNPLARLRSRMSSSALVAAQGPDSLRATGALSREASNYGGGGPDSGGMSPLRGRSRVDLTSDASWLSPNVESSARSFSGSPARRRKSTLDEMSAPWLRPVASSGQEGEEPTQPLSGTGDGTLPASSPAAADGASDLAAAQSPEAGQVWPEDPRAPSKLPGSPGSGGDTLEREAGHPRQPAEGSRNAQAPIGDPDHAEASIMGYIPAAELGAFAMASLAGYLPSQPLLPNGNGSASGSSRGSRPSSAAKPAKGSRPSSAVMPTSAAAAAAAAASGSPASATNHSSGAGADAAGKAASSDGGASTSAGPGPVAESLMQEPSSPARSNDGDEPTVLKRGRTGVSFTTGLSGGEDMLSPPLQEPASANRSRVQSARSRAASRGASRVASREASATGNMMAGLRTMARNLTLRIGQVLVGKGGEGGGPGYGGMEEEGGGGTARRGGADPSPRQSQAGGAGDASIFVPSNPWEWQEHYNEKVDCWQVGCLVHEILCNSLPFEAEDKLLACALILWADIVSFPDTLSPECHAFMRACLTKNPAERPSAAELLQHPWITRHDGGEVLKSVRQLREDQNLHHGVGADGQQLTLLQRMAVAVGLGFMVSAARHAGEQPEDSGGVVGWLKHWTAKVLPLNGGDEDASKEGEHKFENALHLVQEQHQQDTEAVLGHEAARPKSSDVEAGAAAAAARRHSREAHAGAGGAGAGADARWGVVL</sequence>
<dbReference type="InterPro" id="IPR030616">
    <property type="entry name" value="Aur-like"/>
</dbReference>
<accession>A0A2K3DA31</accession>
<dbReference type="InParanoid" id="A0A2K3DA31"/>
<dbReference type="GO" id="GO:0005524">
    <property type="term" value="F:ATP binding"/>
    <property type="evidence" value="ECO:0007669"/>
    <property type="project" value="UniProtKB-KW"/>
</dbReference>
<dbReference type="OrthoDB" id="10252171at2759"/>
<proteinExistence type="predicted"/>
<feature type="region of interest" description="Disordered" evidence="7">
    <location>
        <begin position="271"/>
        <end position="299"/>
    </location>
</feature>
<feature type="compositionally biased region" description="Low complexity" evidence="7">
    <location>
        <begin position="853"/>
        <end position="931"/>
    </location>
</feature>
<dbReference type="ExpressionAtlas" id="A0A2K3DA31">
    <property type="expression patterns" value="baseline"/>
</dbReference>
<dbReference type="GO" id="GO:0004683">
    <property type="term" value="F:calcium/calmodulin-dependent protein kinase activity"/>
    <property type="evidence" value="ECO:0000318"/>
    <property type="project" value="GO_Central"/>
</dbReference>
<feature type="region of interest" description="Disordered" evidence="7">
    <location>
        <begin position="1"/>
        <end position="86"/>
    </location>
</feature>
<dbReference type="GO" id="GO:0009931">
    <property type="term" value="F:calcium-dependent protein serine/threonine kinase activity"/>
    <property type="evidence" value="ECO:0000318"/>
    <property type="project" value="GO_Central"/>
</dbReference>
<dbReference type="GO" id="GO:0005516">
    <property type="term" value="F:calmodulin binding"/>
    <property type="evidence" value="ECO:0000318"/>
    <property type="project" value="GO_Central"/>
</dbReference>
<dbReference type="PANTHER" id="PTHR24350">
    <property type="entry name" value="SERINE/THREONINE-PROTEIN KINASE IAL-RELATED"/>
    <property type="match status" value="1"/>
</dbReference>
<dbReference type="GO" id="GO:0005634">
    <property type="term" value="C:nucleus"/>
    <property type="evidence" value="ECO:0000318"/>
    <property type="project" value="GO_Central"/>
</dbReference>
<feature type="region of interest" description="Disordered" evidence="7">
    <location>
        <begin position="103"/>
        <end position="200"/>
    </location>
</feature>
<evidence type="ECO:0000313" key="9">
    <source>
        <dbReference type="EMBL" id="PNW77390.1"/>
    </source>
</evidence>
<gene>
    <name evidence="9" type="ORF">CHLRE_10g434500v5</name>
</gene>
<evidence type="ECO:0000256" key="7">
    <source>
        <dbReference type="SAM" id="MobiDB-lite"/>
    </source>
</evidence>
<dbReference type="InterPro" id="IPR000719">
    <property type="entry name" value="Prot_kinase_dom"/>
</dbReference>
<feature type="region of interest" description="Disordered" evidence="7">
    <location>
        <begin position="658"/>
        <end position="680"/>
    </location>
</feature>
<feature type="domain" description="Protein kinase" evidence="8">
    <location>
        <begin position="887"/>
        <end position="1175"/>
    </location>
</feature>
<evidence type="ECO:0000259" key="8">
    <source>
        <dbReference type="PROSITE" id="PS50011"/>
    </source>
</evidence>
<feature type="region of interest" description="Disordered" evidence="7">
    <location>
        <begin position="1288"/>
        <end position="1334"/>
    </location>
</feature>
<reference evidence="9 10" key="1">
    <citation type="journal article" date="2007" name="Science">
        <title>The Chlamydomonas genome reveals the evolution of key animal and plant functions.</title>
        <authorList>
            <person name="Merchant S.S."/>
            <person name="Prochnik S.E."/>
            <person name="Vallon O."/>
            <person name="Harris E.H."/>
            <person name="Karpowicz S.J."/>
            <person name="Witman G.B."/>
            <person name="Terry A."/>
            <person name="Salamov A."/>
            <person name="Fritz-Laylin L.K."/>
            <person name="Marechal-Drouard L."/>
            <person name="Marshall W.F."/>
            <person name="Qu L.H."/>
            <person name="Nelson D.R."/>
            <person name="Sanderfoot A.A."/>
            <person name="Spalding M.H."/>
            <person name="Kapitonov V.V."/>
            <person name="Ren Q."/>
            <person name="Ferris P."/>
            <person name="Lindquist E."/>
            <person name="Shapiro H."/>
            <person name="Lucas S.M."/>
            <person name="Grimwood J."/>
            <person name="Schmutz J."/>
            <person name="Cardol P."/>
            <person name="Cerutti H."/>
            <person name="Chanfreau G."/>
            <person name="Chen C.L."/>
            <person name="Cognat V."/>
            <person name="Croft M.T."/>
            <person name="Dent R."/>
            <person name="Dutcher S."/>
            <person name="Fernandez E."/>
            <person name="Fukuzawa H."/>
            <person name="Gonzalez-Ballester D."/>
            <person name="Gonzalez-Halphen D."/>
            <person name="Hallmann A."/>
            <person name="Hanikenne M."/>
            <person name="Hippler M."/>
            <person name="Inwood W."/>
            <person name="Jabbari K."/>
            <person name="Kalanon M."/>
            <person name="Kuras R."/>
            <person name="Lefebvre P.A."/>
            <person name="Lemaire S.D."/>
            <person name="Lobanov A.V."/>
            <person name="Lohr M."/>
            <person name="Manuell A."/>
            <person name="Meier I."/>
            <person name="Mets L."/>
            <person name="Mittag M."/>
            <person name="Mittelmeier T."/>
            <person name="Moroney J.V."/>
            <person name="Moseley J."/>
            <person name="Napoli C."/>
            <person name="Nedelcu A.M."/>
            <person name="Niyogi K."/>
            <person name="Novoselov S.V."/>
            <person name="Paulsen I.T."/>
            <person name="Pazour G."/>
            <person name="Purton S."/>
            <person name="Ral J.P."/>
            <person name="Riano-Pachon D.M."/>
            <person name="Riekhof W."/>
            <person name="Rymarquis L."/>
            <person name="Schroda M."/>
            <person name="Stern D."/>
            <person name="Umen J."/>
            <person name="Willows R."/>
            <person name="Wilson N."/>
            <person name="Zimmer S.L."/>
            <person name="Allmer J."/>
            <person name="Balk J."/>
            <person name="Bisova K."/>
            <person name="Chen C.J."/>
            <person name="Elias M."/>
            <person name="Gendler K."/>
            <person name="Hauser C."/>
            <person name="Lamb M.R."/>
            <person name="Ledford H."/>
            <person name="Long J.C."/>
            <person name="Minagawa J."/>
            <person name="Page M.D."/>
            <person name="Pan J."/>
            <person name="Pootakham W."/>
            <person name="Roje S."/>
            <person name="Rose A."/>
            <person name="Stahlberg E."/>
            <person name="Terauchi A.M."/>
            <person name="Yang P."/>
            <person name="Ball S."/>
            <person name="Bowler C."/>
            <person name="Dieckmann C.L."/>
            <person name="Gladyshev V.N."/>
            <person name="Green P."/>
            <person name="Jorgensen R."/>
            <person name="Mayfield S."/>
            <person name="Mueller-Roeber B."/>
            <person name="Rajamani S."/>
            <person name="Sayre R.T."/>
            <person name="Brokstein P."/>
            <person name="Dubchak I."/>
            <person name="Goodstein D."/>
            <person name="Hornick L."/>
            <person name="Huang Y.W."/>
            <person name="Jhaveri J."/>
            <person name="Luo Y."/>
            <person name="Martinez D."/>
            <person name="Ngau W.C."/>
            <person name="Otillar B."/>
            <person name="Poliakov A."/>
            <person name="Porter A."/>
            <person name="Szajkowski L."/>
            <person name="Werner G."/>
            <person name="Zhou K."/>
            <person name="Grigoriev I.V."/>
            <person name="Rokhsar D.S."/>
            <person name="Grossman A.R."/>
        </authorList>
    </citation>
    <scope>NUCLEOTIDE SEQUENCE [LARGE SCALE GENOMIC DNA]</scope>
    <source>
        <strain evidence="10">CC-503</strain>
    </source>
</reference>
<organism evidence="9 10">
    <name type="scientific">Chlamydomonas reinhardtii</name>
    <name type="common">Chlamydomonas smithii</name>
    <dbReference type="NCBI Taxonomy" id="3055"/>
    <lineage>
        <taxon>Eukaryota</taxon>
        <taxon>Viridiplantae</taxon>
        <taxon>Chlorophyta</taxon>
        <taxon>core chlorophytes</taxon>
        <taxon>Chlorophyceae</taxon>
        <taxon>CS clade</taxon>
        <taxon>Chlamydomonadales</taxon>
        <taxon>Chlamydomonadaceae</taxon>
        <taxon>Chlamydomonas</taxon>
    </lineage>
</organism>
<evidence type="ECO:0000256" key="1">
    <source>
        <dbReference type="ARBA" id="ARBA00022527"/>
    </source>
</evidence>
<keyword evidence="5 6" id="KW-0067">ATP-binding</keyword>
<dbReference type="PROSITE" id="PS50011">
    <property type="entry name" value="PROTEIN_KINASE_DOM"/>
    <property type="match status" value="2"/>
</dbReference>
<keyword evidence="3 6" id="KW-0547">Nucleotide-binding</keyword>
<feature type="binding site" evidence="6">
    <location>
        <position position="378"/>
    </location>
    <ligand>
        <name>ATP</name>
        <dbReference type="ChEBI" id="CHEBI:30616"/>
    </ligand>
</feature>
<dbReference type="InterPro" id="IPR011009">
    <property type="entry name" value="Kinase-like_dom_sf"/>
</dbReference>
<feature type="compositionally biased region" description="Low complexity" evidence="7">
    <location>
        <begin position="747"/>
        <end position="764"/>
    </location>
</feature>
<feature type="binding site" evidence="6">
    <location>
        <position position="359"/>
    </location>
    <ligand>
        <name>ATP</name>
        <dbReference type="ChEBI" id="CHEBI:30616"/>
    </ligand>
</feature>
<feature type="compositionally biased region" description="Polar residues" evidence="7">
    <location>
        <begin position="693"/>
        <end position="704"/>
    </location>
</feature>
<evidence type="ECO:0000256" key="2">
    <source>
        <dbReference type="ARBA" id="ARBA00022679"/>
    </source>
</evidence>
<dbReference type="Proteomes" id="UP000006906">
    <property type="component" value="Chromosome 10"/>
</dbReference>
<feature type="region of interest" description="Disordered" evidence="7">
    <location>
        <begin position="1041"/>
        <end position="1081"/>
    </location>
</feature>
<dbReference type="Gene3D" id="1.10.510.10">
    <property type="entry name" value="Transferase(Phosphotransferase) domain 1"/>
    <property type="match status" value="2"/>
</dbReference>
<feature type="compositionally biased region" description="Polar residues" evidence="7">
    <location>
        <begin position="126"/>
        <end position="138"/>
    </location>
</feature>
<evidence type="ECO:0000256" key="3">
    <source>
        <dbReference type="ARBA" id="ARBA00022741"/>
    </source>
</evidence>
<feature type="region of interest" description="Disordered" evidence="7">
    <location>
        <begin position="693"/>
        <end position="821"/>
    </location>
</feature>
<evidence type="ECO:0000256" key="5">
    <source>
        <dbReference type="ARBA" id="ARBA00022840"/>
    </source>
</evidence>
<feature type="region of interest" description="Disordered" evidence="7">
    <location>
        <begin position="846"/>
        <end position="1016"/>
    </location>
</feature>
<keyword evidence="1" id="KW-0723">Serine/threonine-protein kinase</keyword>
<keyword evidence="2" id="KW-0808">Transferase</keyword>
<dbReference type="GeneID" id="5728016"/>
<evidence type="ECO:0000256" key="4">
    <source>
        <dbReference type="ARBA" id="ARBA00022777"/>
    </source>
</evidence>
<dbReference type="Gramene" id="PNW77390">
    <property type="protein sequence ID" value="PNW77390"/>
    <property type="gene ID" value="CHLRE_10g434500v5"/>
</dbReference>
<protein>
    <recommendedName>
        <fullName evidence="8">Protein kinase domain-containing protein</fullName>
    </recommendedName>
</protein>
<keyword evidence="4" id="KW-0418">Kinase</keyword>